<dbReference type="Pfam" id="PF03621">
    <property type="entry name" value="MbtH"/>
    <property type="match status" value="1"/>
</dbReference>
<feature type="domain" description="MbtH-like" evidence="1">
    <location>
        <begin position="3"/>
        <end position="53"/>
    </location>
</feature>
<sequence length="72" mass="8328">MTNPFENNDADYYVLTNDEGQHSLWPSFIEIPAGWNNVYGAENRQSCLDYIEANWTDMRPNSLVKIMENAGR</sequence>
<dbReference type="SMART" id="SM00923">
    <property type="entry name" value="MbtH"/>
    <property type="match status" value="1"/>
</dbReference>
<comment type="caution">
    <text evidence="2">The sequence shown here is derived from an EMBL/GenBank/DDBJ whole genome shotgun (WGS) entry which is preliminary data.</text>
</comment>
<keyword evidence="3" id="KW-1185">Reference proteome</keyword>
<dbReference type="Proteomes" id="UP001597097">
    <property type="component" value="Unassembled WGS sequence"/>
</dbReference>
<dbReference type="InterPro" id="IPR005153">
    <property type="entry name" value="MbtH-like_dom"/>
</dbReference>
<organism evidence="2 3">
    <name type="scientific">Nonomuraea guangzhouensis</name>
    <dbReference type="NCBI Taxonomy" id="1291555"/>
    <lineage>
        <taxon>Bacteria</taxon>
        <taxon>Bacillati</taxon>
        <taxon>Actinomycetota</taxon>
        <taxon>Actinomycetes</taxon>
        <taxon>Streptosporangiales</taxon>
        <taxon>Streptosporangiaceae</taxon>
        <taxon>Nonomuraea</taxon>
    </lineage>
</organism>
<evidence type="ECO:0000313" key="2">
    <source>
        <dbReference type="EMBL" id="MFD1546325.1"/>
    </source>
</evidence>
<reference evidence="3" key="1">
    <citation type="journal article" date="2019" name="Int. J. Syst. Evol. Microbiol.">
        <title>The Global Catalogue of Microorganisms (GCM) 10K type strain sequencing project: providing services to taxonomists for standard genome sequencing and annotation.</title>
        <authorList>
            <consortium name="The Broad Institute Genomics Platform"/>
            <consortium name="The Broad Institute Genome Sequencing Center for Infectious Disease"/>
            <person name="Wu L."/>
            <person name="Ma J."/>
        </authorList>
    </citation>
    <scope>NUCLEOTIDE SEQUENCE [LARGE SCALE GENOMIC DNA]</scope>
    <source>
        <strain evidence="3">CGMCC 1.15399</strain>
    </source>
</reference>
<dbReference type="InterPro" id="IPR037407">
    <property type="entry name" value="MLP_fam"/>
</dbReference>
<dbReference type="PANTHER" id="PTHR38444">
    <property type="entry name" value="ENTEROBACTIN BIOSYNTHESIS PROTEIN YBDZ"/>
    <property type="match status" value="1"/>
</dbReference>
<accession>A0ABW4GUX7</accession>
<dbReference type="EMBL" id="JBHUCM010000065">
    <property type="protein sequence ID" value="MFD1546325.1"/>
    <property type="molecule type" value="Genomic_DNA"/>
</dbReference>
<proteinExistence type="predicted"/>
<dbReference type="PANTHER" id="PTHR38444:SF1">
    <property type="entry name" value="ENTEROBACTIN BIOSYNTHESIS PROTEIN YBDZ"/>
    <property type="match status" value="1"/>
</dbReference>
<gene>
    <name evidence="2" type="ORF">ACFSJ0_55480</name>
</gene>
<name>A0ABW4GUX7_9ACTN</name>
<evidence type="ECO:0000313" key="3">
    <source>
        <dbReference type="Proteomes" id="UP001597097"/>
    </source>
</evidence>
<protein>
    <submittedName>
        <fullName evidence="2">MbtH family protein</fullName>
    </submittedName>
</protein>
<dbReference type="RefSeq" id="WP_219539582.1">
    <property type="nucleotide sequence ID" value="NZ_JAHKRM010000066.1"/>
</dbReference>
<evidence type="ECO:0000259" key="1">
    <source>
        <dbReference type="SMART" id="SM00923"/>
    </source>
</evidence>